<keyword evidence="1" id="KW-0472">Membrane</keyword>
<dbReference type="OrthoDB" id="5297034at2"/>
<evidence type="ECO:0000256" key="1">
    <source>
        <dbReference type="SAM" id="Phobius"/>
    </source>
</evidence>
<dbReference type="Pfam" id="PF04341">
    <property type="entry name" value="DUF485"/>
    <property type="match status" value="1"/>
</dbReference>
<dbReference type="RefSeq" id="WP_065062998.1">
    <property type="nucleotide sequence ID" value="NZ_CADFGN010000016.1"/>
</dbReference>
<feature type="transmembrane region" description="Helical" evidence="1">
    <location>
        <begin position="82"/>
        <end position="101"/>
    </location>
</feature>
<dbReference type="GO" id="GO:0005886">
    <property type="term" value="C:plasma membrane"/>
    <property type="evidence" value="ECO:0007669"/>
    <property type="project" value="TreeGrafter"/>
</dbReference>
<accession>A0A1A5X6Q8</accession>
<dbReference type="AlphaFoldDB" id="A0A1A5X6Q8"/>
<sequence>MEPTLSSHGAYGPEGAALSADPPLTLVGHPRFTALVKTRRAFSWGLSALMLGVYFAFILSLAFNAKWLGMPITQGKPMTWGFPVGFGMFVFTFALVAIYVARANGVHDAMVEACAKGGTS</sequence>
<dbReference type="InterPro" id="IPR052959">
    <property type="entry name" value="Inner_membrane_assoc"/>
</dbReference>
<reference evidence="2 3" key="1">
    <citation type="submission" date="2016-10" db="EMBL/GenBank/DDBJ databases">
        <authorList>
            <person name="Varghese N."/>
            <person name="Submissions S."/>
        </authorList>
    </citation>
    <scope>NUCLEOTIDE SEQUENCE [LARGE SCALE GENOMIC DNA]</scope>
    <source>
        <strain evidence="2 3">LMG 22274</strain>
    </source>
</reference>
<dbReference type="EMBL" id="FNZM01000021">
    <property type="protein sequence ID" value="SEK12094.1"/>
    <property type="molecule type" value="Genomic_DNA"/>
</dbReference>
<name>A0A1A5X6Q8_9BURK</name>
<organism evidence="2 3">
    <name type="scientific">Paraburkholderia tropica</name>
    <dbReference type="NCBI Taxonomy" id="92647"/>
    <lineage>
        <taxon>Bacteria</taxon>
        <taxon>Pseudomonadati</taxon>
        <taxon>Pseudomonadota</taxon>
        <taxon>Betaproteobacteria</taxon>
        <taxon>Burkholderiales</taxon>
        <taxon>Burkholderiaceae</taxon>
        <taxon>Paraburkholderia</taxon>
    </lineage>
</organism>
<evidence type="ECO:0000313" key="3">
    <source>
        <dbReference type="Proteomes" id="UP000183529"/>
    </source>
</evidence>
<gene>
    <name evidence="2" type="ORF">SAMN05216550_12196</name>
</gene>
<feature type="transmembrane region" description="Helical" evidence="1">
    <location>
        <begin position="41"/>
        <end position="62"/>
    </location>
</feature>
<dbReference type="PANTHER" id="PTHR38598">
    <property type="entry name" value="INNER MEMBRANE PROTEIN YJCH"/>
    <property type="match status" value="1"/>
</dbReference>
<dbReference type="Proteomes" id="UP000183529">
    <property type="component" value="Unassembled WGS sequence"/>
</dbReference>
<comment type="caution">
    <text evidence="2">The sequence shown here is derived from an EMBL/GenBank/DDBJ whole genome shotgun (WGS) entry which is preliminary data.</text>
</comment>
<dbReference type="InterPro" id="IPR007436">
    <property type="entry name" value="DUF485"/>
</dbReference>
<keyword evidence="1" id="KW-0812">Transmembrane</keyword>
<evidence type="ECO:0000313" key="2">
    <source>
        <dbReference type="EMBL" id="SEK12094.1"/>
    </source>
</evidence>
<dbReference type="PANTHER" id="PTHR38598:SF1">
    <property type="entry name" value="INNER MEMBRANE PROTEIN YJCH"/>
    <property type="match status" value="1"/>
</dbReference>
<keyword evidence="1" id="KW-1133">Transmembrane helix</keyword>
<protein>
    <submittedName>
        <fullName evidence="2">Uncharacterized membrane protein, DUF485 family</fullName>
    </submittedName>
</protein>
<proteinExistence type="predicted"/>